<dbReference type="AlphaFoldDB" id="H0UQ74"/>
<keyword evidence="6" id="KW-1185">Reference proteome</keyword>
<name>H0UQ74_9BACT</name>
<evidence type="ECO:0000313" key="5">
    <source>
        <dbReference type="EMBL" id="EHM10712.1"/>
    </source>
</evidence>
<dbReference type="InterPro" id="IPR011238">
    <property type="entry name" value="Micro_shell_prot_PduT"/>
</dbReference>
<evidence type="ECO:0000256" key="1">
    <source>
        <dbReference type="ARBA" id="ARBA00024322"/>
    </source>
</evidence>
<evidence type="ECO:0000256" key="3">
    <source>
        <dbReference type="PROSITE-ProRule" id="PRU01278"/>
    </source>
</evidence>
<keyword evidence="2" id="KW-1283">Bacterial microcompartment</keyword>
<dbReference type="RefSeq" id="WP_006584207.1">
    <property type="nucleotide sequence ID" value="NZ_CM001377.1"/>
</dbReference>
<reference evidence="5 6" key="1">
    <citation type="submission" date="2011-10" db="EMBL/GenBank/DDBJ databases">
        <title>The Noncontiguous Finished genome of Thermanaerovibrio velox DSM 12556.</title>
        <authorList>
            <consortium name="US DOE Joint Genome Institute (JGI-PGF)"/>
            <person name="Lucas S."/>
            <person name="Copeland A."/>
            <person name="Lapidus A."/>
            <person name="Glavina del Rio T."/>
            <person name="Dalin E."/>
            <person name="Tice H."/>
            <person name="Bruce D."/>
            <person name="Goodwin L."/>
            <person name="Pitluck S."/>
            <person name="Peters L."/>
            <person name="Mikhailova N."/>
            <person name="Teshima H."/>
            <person name="Kyrpides N."/>
            <person name="Mavromatis K."/>
            <person name="Ivanova N."/>
            <person name="Markowitz V."/>
            <person name="Cheng J.-F."/>
            <person name="Hugenholtz P."/>
            <person name="Woyke T."/>
            <person name="Wu D."/>
            <person name="Spring S."/>
            <person name="Brambilla E.-M."/>
            <person name="Klenk H.-P."/>
            <person name="Eisen J.A."/>
        </authorList>
    </citation>
    <scope>NUCLEOTIDE SEQUENCE [LARGE SCALE GENOMIC DNA]</scope>
    <source>
        <strain evidence="5 6">DSM 12556</strain>
    </source>
</reference>
<comment type="similarity">
    <text evidence="3">Belongs to the bacterial microcompartments protein family.</text>
</comment>
<feature type="domain" description="BMC" evidence="4">
    <location>
        <begin position="4"/>
        <end position="86"/>
    </location>
</feature>
<proteinExistence type="inferred from homology"/>
<dbReference type="OrthoDB" id="9791973at2"/>
<dbReference type="STRING" id="926567.TheveDRAFT_1594"/>
<sequence length="182" mass="18368">MSLAIGLMEYKTVPKGVEAADAMLKASDVRLLFSSPICPGKYVSIISGEVDAVRTAVGKAALVGGIFTVDSHVLPNVHPSVIPALTGTAEFEGVEALGLVETISAVAAITAGDVAAKAASIDLLEIRIARGLGGKGFVVFTGDLGSVEASVGACEKRLGEEGGVVSSSVIASPHRDLVAVLL</sequence>
<accession>H0UQ74</accession>
<dbReference type="InterPro" id="IPR000249">
    <property type="entry name" value="BMC_dom"/>
</dbReference>
<dbReference type="Proteomes" id="UP000005730">
    <property type="component" value="Chromosome"/>
</dbReference>
<dbReference type="InterPro" id="IPR050575">
    <property type="entry name" value="BMC_shell"/>
</dbReference>
<dbReference type="InterPro" id="IPR044872">
    <property type="entry name" value="CcmK/CsoS1_BMC"/>
</dbReference>
<dbReference type="EMBL" id="CM001377">
    <property type="protein sequence ID" value="EHM10712.1"/>
    <property type="molecule type" value="Genomic_DNA"/>
</dbReference>
<evidence type="ECO:0000313" key="6">
    <source>
        <dbReference type="Proteomes" id="UP000005730"/>
    </source>
</evidence>
<evidence type="ECO:0000259" key="4">
    <source>
        <dbReference type="PROSITE" id="PS51930"/>
    </source>
</evidence>
<dbReference type="CDD" id="cd07054">
    <property type="entry name" value="BMC_PduT_repeat2"/>
    <property type="match status" value="1"/>
</dbReference>
<dbReference type="CDD" id="cd07053">
    <property type="entry name" value="BMC_PduT_repeat1"/>
    <property type="match status" value="1"/>
</dbReference>
<dbReference type="InterPro" id="IPR037233">
    <property type="entry name" value="CcmK-like_sf"/>
</dbReference>
<protein>
    <submittedName>
        <fullName evidence="5">Carbon dioxide concentrating mechanism/carboxysome shell protein</fullName>
    </submittedName>
</protein>
<dbReference type="eggNOG" id="COG4577">
    <property type="taxonomic scope" value="Bacteria"/>
</dbReference>
<dbReference type="PANTHER" id="PTHR33941:SF11">
    <property type="entry name" value="BACTERIAL MICROCOMPARTMENT SHELL PROTEIN PDUJ"/>
    <property type="match status" value="1"/>
</dbReference>
<dbReference type="GO" id="GO:0031469">
    <property type="term" value="C:bacterial microcompartment"/>
    <property type="evidence" value="ECO:0007669"/>
    <property type="project" value="UniProtKB-SubCell"/>
</dbReference>
<dbReference type="SUPFAM" id="SSF143414">
    <property type="entry name" value="CcmK-like"/>
    <property type="match status" value="2"/>
</dbReference>
<dbReference type="Pfam" id="PF00936">
    <property type="entry name" value="BMC"/>
    <property type="match status" value="2"/>
</dbReference>
<feature type="domain" description="BMC" evidence="4">
    <location>
        <begin position="96"/>
        <end position="182"/>
    </location>
</feature>
<dbReference type="PANTHER" id="PTHR33941">
    <property type="entry name" value="PROPANEDIOL UTILIZATION PROTEIN PDUA"/>
    <property type="match status" value="1"/>
</dbReference>
<organism evidence="5 6">
    <name type="scientific">Thermanaerovibrio velox DSM 12556</name>
    <dbReference type="NCBI Taxonomy" id="926567"/>
    <lineage>
        <taxon>Bacteria</taxon>
        <taxon>Thermotogati</taxon>
        <taxon>Synergistota</taxon>
        <taxon>Synergistia</taxon>
        <taxon>Synergistales</taxon>
        <taxon>Synergistaceae</taxon>
        <taxon>Thermanaerovibrio</taxon>
    </lineage>
</organism>
<dbReference type="Gene3D" id="3.30.70.1710">
    <property type="match status" value="2"/>
</dbReference>
<dbReference type="PIRSF" id="PIRSF034834">
    <property type="entry name" value="PduT"/>
    <property type="match status" value="1"/>
</dbReference>
<evidence type="ECO:0000256" key="2">
    <source>
        <dbReference type="ARBA" id="ARBA00024446"/>
    </source>
</evidence>
<gene>
    <name evidence="5" type="ORF">TheveDRAFT_1594</name>
</gene>
<comment type="subcellular location">
    <subcellularLocation>
        <location evidence="1">Bacterial microcompartment</location>
    </subcellularLocation>
</comment>
<dbReference type="HOGENOM" id="CLU_115793_0_0_0"/>
<dbReference type="PROSITE" id="PS51930">
    <property type="entry name" value="BMC_2"/>
    <property type="match status" value="2"/>
</dbReference>
<dbReference type="SMART" id="SM00877">
    <property type="entry name" value="BMC"/>
    <property type="match status" value="2"/>
</dbReference>